<feature type="signal peptide" evidence="1">
    <location>
        <begin position="1"/>
        <end position="21"/>
    </location>
</feature>
<dbReference type="STRING" id="245187.SAMN04488003_10127"/>
<keyword evidence="1" id="KW-0732">Signal</keyword>
<evidence type="ECO:0008006" key="4">
    <source>
        <dbReference type="Google" id="ProtNLM"/>
    </source>
</evidence>
<dbReference type="AlphaFoldDB" id="A0A1H7Y752"/>
<evidence type="ECO:0000313" key="2">
    <source>
        <dbReference type="EMBL" id="SEM41704.1"/>
    </source>
</evidence>
<sequence>MNTSAACAAAIMLAAASPALAQVSGGELGIEYNAPLNGSDFGGTTYSGGLGYGVMNVANVSANVAGYKFDNLGTDASNVTLHATYLMSSDIGVGAFVASDSIEGENATLVGVEGRGTLYGASLGGYLGRADDGTDTGTIFGVDGAYALRSGFSAIGNIDYFDAGGDNLSQISVGGEYQMAVGPQFYAQIGSVTGDFDGVSESYGFFTVGAKVAFGADQGTLFTNRSILEVLPGF</sequence>
<accession>A0A1H7Y752</accession>
<protein>
    <recommendedName>
        <fullName evidence="4">Porin</fullName>
    </recommendedName>
</protein>
<name>A0A1H7Y752_9RHOB</name>
<proteinExistence type="predicted"/>
<gene>
    <name evidence="2" type="ORF">SAMN04488003_10127</name>
</gene>
<keyword evidence="3" id="KW-1185">Reference proteome</keyword>
<dbReference type="Proteomes" id="UP000199585">
    <property type="component" value="Unassembled WGS sequence"/>
</dbReference>
<reference evidence="2 3" key="1">
    <citation type="submission" date="2016-10" db="EMBL/GenBank/DDBJ databases">
        <authorList>
            <person name="de Groot N.N."/>
        </authorList>
    </citation>
    <scope>NUCLEOTIDE SEQUENCE [LARGE SCALE GENOMIC DNA]</scope>
    <source>
        <strain evidence="2 3">DSM 16213</strain>
    </source>
</reference>
<evidence type="ECO:0000313" key="3">
    <source>
        <dbReference type="Proteomes" id="UP000199585"/>
    </source>
</evidence>
<evidence type="ECO:0000256" key="1">
    <source>
        <dbReference type="SAM" id="SignalP"/>
    </source>
</evidence>
<feature type="chain" id="PRO_5011497254" description="Porin" evidence="1">
    <location>
        <begin position="22"/>
        <end position="234"/>
    </location>
</feature>
<dbReference type="EMBL" id="FOCI01000001">
    <property type="protein sequence ID" value="SEM41704.1"/>
    <property type="molecule type" value="Genomic_DNA"/>
</dbReference>
<organism evidence="2 3">
    <name type="scientific">Loktanella fryxellensis</name>
    <dbReference type="NCBI Taxonomy" id="245187"/>
    <lineage>
        <taxon>Bacteria</taxon>
        <taxon>Pseudomonadati</taxon>
        <taxon>Pseudomonadota</taxon>
        <taxon>Alphaproteobacteria</taxon>
        <taxon>Rhodobacterales</taxon>
        <taxon>Roseobacteraceae</taxon>
        <taxon>Loktanella</taxon>
    </lineage>
</organism>